<feature type="region of interest" description="Disordered" evidence="1">
    <location>
        <begin position="123"/>
        <end position="156"/>
    </location>
</feature>
<dbReference type="Proteomes" id="UP000813461">
    <property type="component" value="Unassembled WGS sequence"/>
</dbReference>
<feature type="region of interest" description="Disordered" evidence="1">
    <location>
        <begin position="321"/>
        <end position="345"/>
    </location>
</feature>
<keyword evidence="3" id="KW-1185">Reference proteome</keyword>
<dbReference type="AlphaFoldDB" id="A0A8K0W0M3"/>
<sequence length="345" mass="37282">MLLAIQFLATRTTISSVNYGFQEGHHEASSRNAMLQQARSKTILGHRKSSKPSISPKNHPKAPFTQLCLTMFHLARQSLTSQKGSPTNVRRVDISDALPGLTDSERKYLREKASSDAIHLLGMQSLPPSHPATSPPSPTLTSSAPPSLCGPASRLTSREPSEALLNAASKDLPSALPTPPKQRHNESSPPAARMKGMWETTRRVSESSSVTNDELYEKLERVKGERDSKPKRTMNESFSTLNLEVEWECGSRKGSSETARTVSFHSGFEVQGTIGGGGDGRDARIHTASPVSMKTVGPGTTLETTPIRKSPVIHRAITSKSLADSCSSDSESDVAFEEASPLVKI</sequence>
<feature type="compositionally biased region" description="Pro residues" evidence="1">
    <location>
        <begin position="128"/>
        <end position="138"/>
    </location>
</feature>
<evidence type="ECO:0000313" key="2">
    <source>
        <dbReference type="EMBL" id="KAH7088885.1"/>
    </source>
</evidence>
<dbReference type="OrthoDB" id="5226159at2759"/>
<feature type="region of interest" description="Disordered" evidence="1">
    <location>
        <begin position="171"/>
        <end position="211"/>
    </location>
</feature>
<protein>
    <submittedName>
        <fullName evidence="2">Uncharacterized protein</fullName>
    </submittedName>
</protein>
<name>A0A8K0W0M3_9PLEO</name>
<proteinExistence type="predicted"/>
<accession>A0A8K0W0M3</accession>
<evidence type="ECO:0000313" key="3">
    <source>
        <dbReference type="Proteomes" id="UP000813461"/>
    </source>
</evidence>
<evidence type="ECO:0000256" key="1">
    <source>
        <dbReference type="SAM" id="MobiDB-lite"/>
    </source>
</evidence>
<organism evidence="2 3">
    <name type="scientific">Paraphoma chrysanthemicola</name>
    <dbReference type="NCBI Taxonomy" id="798071"/>
    <lineage>
        <taxon>Eukaryota</taxon>
        <taxon>Fungi</taxon>
        <taxon>Dikarya</taxon>
        <taxon>Ascomycota</taxon>
        <taxon>Pezizomycotina</taxon>
        <taxon>Dothideomycetes</taxon>
        <taxon>Pleosporomycetidae</taxon>
        <taxon>Pleosporales</taxon>
        <taxon>Pleosporineae</taxon>
        <taxon>Phaeosphaeriaceae</taxon>
        <taxon>Paraphoma</taxon>
    </lineage>
</organism>
<reference evidence="2" key="1">
    <citation type="journal article" date="2021" name="Nat. Commun.">
        <title>Genetic determinants of endophytism in the Arabidopsis root mycobiome.</title>
        <authorList>
            <person name="Mesny F."/>
            <person name="Miyauchi S."/>
            <person name="Thiergart T."/>
            <person name="Pickel B."/>
            <person name="Atanasova L."/>
            <person name="Karlsson M."/>
            <person name="Huettel B."/>
            <person name="Barry K.W."/>
            <person name="Haridas S."/>
            <person name="Chen C."/>
            <person name="Bauer D."/>
            <person name="Andreopoulos W."/>
            <person name="Pangilinan J."/>
            <person name="LaButti K."/>
            <person name="Riley R."/>
            <person name="Lipzen A."/>
            <person name="Clum A."/>
            <person name="Drula E."/>
            <person name="Henrissat B."/>
            <person name="Kohler A."/>
            <person name="Grigoriev I.V."/>
            <person name="Martin F.M."/>
            <person name="Hacquard S."/>
        </authorList>
    </citation>
    <scope>NUCLEOTIDE SEQUENCE</scope>
    <source>
        <strain evidence="2">MPI-SDFR-AT-0120</strain>
    </source>
</reference>
<comment type="caution">
    <text evidence="2">The sequence shown here is derived from an EMBL/GenBank/DDBJ whole genome shotgun (WGS) entry which is preliminary data.</text>
</comment>
<dbReference type="EMBL" id="JAGMVJ010000007">
    <property type="protein sequence ID" value="KAH7088885.1"/>
    <property type="molecule type" value="Genomic_DNA"/>
</dbReference>
<gene>
    <name evidence="2" type="ORF">FB567DRAFT_522536</name>
</gene>